<protein>
    <recommendedName>
        <fullName evidence="4">Desiccation-related protein PCC13-62</fullName>
    </recommendedName>
</protein>
<proteinExistence type="predicted"/>
<feature type="signal peptide" evidence="1">
    <location>
        <begin position="1"/>
        <end position="24"/>
    </location>
</feature>
<dbReference type="OrthoDB" id="507345at2759"/>
<dbReference type="PANTHER" id="PTHR31694">
    <property type="entry name" value="DESICCATION-LIKE PROTEIN"/>
    <property type="match status" value="1"/>
</dbReference>
<accession>A0A9D4TK80</accession>
<evidence type="ECO:0008006" key="4">
    <source>
        <dbReference type="Google" id="ProtNLM"/>
    </source>
</evidence>
<evidence type="ECO:0000313" key="2">
    <source>
        <dbReference type="EMBL" id="KAI3427969.1"/>
    </source>
</evidence>
<keyword evidence="1" id="KW-0732">Signal</keyword>
<dbReference type="EMBL" id="SIDB01000009">
    <property type="protein sequence ID" value="KAI3427969.1"/>
    <property type="molecule type" value="Genomic_DNA"/>
</dbReference>
<evidence type="ECO:0000256" key="1">
    <source>
        <dbReference type="SAM" id="SignalP"/>
    </source>
</evidence>
<dbReference type="PANTHER" id="PTHR31694:SF26">
    <property type="entry name" value="OS05G0151100 PROTEIN"/>
    <property type="match status" value="1"/>
</dbReference>
<organism evidence="2 3">
    <name type="scientific">Chlorella vulgaris</name>
    <name type="common">Green alga</name>
    <dbReference type="NCBI Taxonomy" id="3077"/>
    <lineage>
        <taxon>Eukaryota</taxon>
        <taxon>Viridiplantae</taxon>
        <taxon>Chlorophyta</taxon>
        <taxon>core chlorophytes</taxon>
        <taxon>Trebouxiophyceae</taxon>
        <taxon>Chlorellales</taxon>
        <taxon>Chlorellaceae</taxon>
        <taxon>Chlorella clade</taxon>
        <taxon>Chlorella</taxon>
    </lineage>
</organism>
<reference evidence="2" key="2">
    <citation type="submission" date="2020-11" db="EMBL/GenBank/DDBJ databases">
        <authorList>
            <person name="Cecchin M."/>
            <person name="Marcolungo L."/>
            <person name="Rossato M."/>
            <person name="Girolomoni L."/>
            <person name="Cosentino E."/>
            <person name="Cuine S."/>
            <person name="Li-Beisson Y."/>
            <person name="Delledonne M."/>
            <person name="Ballottari M."/>
        </authorList>
    </citation>
    <scope>NUCLEOTIDE SEQUENCE</scope>
    <source>
        <strain evidence="2">211/11P</strain>
        <tissue evidence="2">Whole cell</tissue>
    </source>
</reference>
<dbReference type="Pfam" id="PF13668">
    <property type="entry name" value="Ferritin_2"/>
    <property type="match status" value="1"/>
</dbReference>
<name>A0A9D4TK80_CHLVU</name>
<dbReference type="Proteomes" id="UP001055712">
    <property type="component" value="Unassembled WGS sequence"/>
</dbReference>
<keyword evidence="3" id="KW-1185">Reference proteome</keyword>
<comment type="caution">
    <text evidence="2">The sequence shown here is derived from an EMBL/GenBank/DDBJ whole genome shotgun (WGS) entry which is preliminary data.</text>
</comment>
<gene>
    <name evidence="2" type="ORF">D9Q98_006359</name>
</gene>
<evidence type="ECO:0000313" key="3">
    <source>
        <dbReference type="Proteomes" id="UP001055712"/>
    </source>
</evidence>
<dbReference type="AlphaFoldDB" id="A0A9D4TK80"/>
<reference evidence="2" key="1">
    <citation type="journal article" date="2019" name="Plant J.">
        <title>Chlorella vulgaris genome assembly and annotation reveals the molecular basis for metabolic acclimation to high light conditions.</title>
        <authorList>
            <person name="Cecchin M."/>
            <person name="Marcolungo L."/>
            <person name="Rossato M."/>
            <person name="Girolomoni L."/>
            <person name="Cosentino E."/>
            <person name="Cuine S."/>
            <person name="Li-Beisson Y."/>
            <person name="Delledonne M."/>
            <person name="Ballottari M."/>
        </authorList>
    </citation>
    <scope>NUCLEOTIDE SEQUENCE</scope>
    <source>
        <strain evidence="2">211/11P</strain>
    </source>
</reference>
<sequence>MLRLCSMSAAVALLTLLVAGGAVAQAPGTNPGLPPSATATNLAPQRIADLAVRQLQEKFNYSDVDLLSFLVNTECLEASFNSFAAFGQNFSPDLFGDGPEPRGGKKADLSDEIQVWAEEVARDEIGHVRILREALGADAPNCPKLDIGQAFEDFFNTAFGTKGVKWDAYKSDVNFVLSTFALEEIGATGDQGVTLFTATNGNLTNTAIAGGLAGSAGYQASADRYILWQKRDEQVPEFNVTVSEFFDKLSALRQYLTGKVPIDQPLILDGGINIVPTDGNGVTLARTPQQVLNILTGGDSEGKGWFFPRGVNGRINKPDPLNPEVPEELLAQASSPYTIVETRDAVNPLTVAPPSGNVTADLVADLAILTHGH</sequence>
<dbReference type="InterPro" id="IPR052965">
    <property type="entry name" value="Pigment-catalase-like"/>
</dbReference>
<feature type="chain" id="PRO_5039638469" description="Desiccation-related protein PCC13-62" evidence="1">
    <location>
        <begin position="25"/>
        <end position="373"/>
    </location>
</feature>